<evidence type="ECO:0000256" key="1">
    <source>
        <dbReference type="SAM" id="MobiDB-lite"/>
    </source>
</evidence>
<evidence type="ECO:0000313" key="2">
    <source>
        <dbReference type="EMBL" id="MQY15931.1"/>
    </source>
</evidence>
<accession>A0A7K0CR88</accession>
<dbReference type="EMBL" id="WEGJ01000041">
    <property type="protein sequence ID" value="MQY15931.1"/>
    <property type="molecule type" value="Genomic_DNA"/>
</dbReference>
<name>A0A7K0CR88_9ACTN</name>
<feature type="region of interest" description="Disordered" evidence="1">
    <location>
        <begin position="118"/>
        <end position="305"/>
    </location>
</feature>
<organism evidence="2 3">
    <name type="scientific">Streptomyces smaragdinus</name>
    <dbReference type="NCBI Taxonomy" id="2585196"/>
    <lineage>
        <taxon>Bacteria</taxon>
        <taxon>Bacillati</taxon>
        <taxon>Actinomycetota</taxon>
        <taxon>Actinomycetes</taxon>
        <taxon>Kitasatosporales</taxon>
        <taxon>Streptomycetaceae</taxon>
        <taxon>Streptomyces</taxon>
    </lineage>
</organism>
<reference evidence="2 3" key="1">
    <citation type="submission" date="2019-10" db="EMBL/GenBank/DDBJ databases">
        <title>Streptomyces smaragdinus sp. nov. and Streptomyces fabii sp. nov., isolated from the gut of fungus growing-termite Macrotermes natalensis.</title>
        <authorList>
            <person name="Schwitalla J."/>
            <person name="Benndorf R."/>
            <person name="Martin K."/>
            <person name="De Beer W."/>
            <person name="Kaster A.-K."/>
            <person name="Vollmers J."/>
            <person name="Poulsen M."/>
            <person name="Beemelmanns C."/>
        </authorList>
    </citation>
    <scope>NUCLEOTIDE SEQUENCE [LARGE SCALE GENOMIC DNA]</scope>
    <source>
        <strain evidence="2 3">RB5</strain>
    </source>
</reference>
<sequence length="305" mass="30564">MAEKPLGWLDEDAAEHLLRGESVLPSPGTARDVAEAERLAAFLATLADTGRRYPDDAYAPGQEAAVAAFRAARRETSHGFGTALFALVRRIRPLRAAAAVTLLACTAGGMAVASTAGLSPFTDTPAKPPATVSPLPGTSMPAAGGSATPGNDSSPSADPDGHRSGDPDNSGPGPDAKENSGKDATPPPSAAQLEDDCRAFVTEQTRGERPDRETMNRLNKAAGGTSKIGPYCDGLLGSPGGSTADESPDGPATASPDSTLSDPNDGPVPDAGSPTSPDKAVDSAPQDAEPAAGTGETTAPTAATD</sequence>
<evidence type="ECO:0000313" key="3">
    <source>
        <dbReference type="Proteomes" id="UP000466345"/>
    </source>
</evidence>
<comment type="caution">
    <text evidence="2">The sequence shown here is derived from an EMBL/GenBank/DDBJ whole genome shotgun (WGS) entry which is preliminary data.</text>
</comment>
<keyword evidence="3" id="KW-1185">Reference proteome</keyword>
<protein>
    <recommendedName>
        <fullName evidence="4">Extensin</fullName>
    </recommendedName>
</protein>
<gene>
    <name evidence="2" type="ORF">SRB5_61230</name>
</gene>
<proteinExistence type="predicted"/>
<dbReference type="RefSeq" id="WP_153456722.1">
    <property type="nucleotide sequence ID" value="NZ_WEGJ01000041.1"/>
</dbReference>
<feature type="compositionally biased region" description="Low complexity" evidence="1">
    <location>
        <begin position="288"/>
        <end position="305"/>
    </location>
</feature>
<dbReference type="AlphaFoldDB" id="A0A7K0CR88"/>
<feature type="compositionally biased region" description="Basic and acidic residues" evidence="1">
    <location>
        <begin position="205"/>
        <end position="215"/>
    </location>
</feature>
<dbReference type="Proteomes" id="UP000466345">
    <property type="component" value="Unassembled WGS sequence"/>
</dbReference>
<evidence type="ECO:0008006" key="4">
    <source>
        <dbReference type="Google" id="ProtNLM"/>
    </source>
</evidence>
<dbReference type="OrthoDB" id="4338553at2"/>